<keyword evidence="1" id="KW-0472">Membrane</keyword>
<keyword evidence="1" id="KW-0812">Transmembrane</keyword>
<sequence length="117" mass="12946">MVLTNAMPRYGTREHQRLGILLVAMLIVAVFMLMPQMAFAAFDGSFKPDTATQTNVDSSFAAWWRFIAVPGLWLSLGGFVFSVLFLRMAGWYIPLALAAIFMFGEMAIKGVKSLMGT</sequence>
<organism evidence="2">
    <name type="scientific">Pseudomonas fluorescens (strain SBW25)</name>
    <dbReference type="NCBI Taxonomy" id="216595"/>
    <lineage>
        <taxon>Bacteria</taxon>
        <taxon>Pseudomonadati</taxon>
        <taxon>Pseudomonadota</taxon>
        <taxon>Gammaproteobacteria</taxon>
        <taxon>Pseudomonadales</taxon>
        <taxon>Pseudomonadaceae</taxon>
        <taxon>Pseudomonas</taxon>
    </lineage>
</organism>
<gene>
    <name evidence="2" type="ORF">PQBR57_0205</name>
</gene>
<evidence type="ECO:0000256" key="1">
    <source>
        <dbReference type="SAM" id="Phobius"/>
    </source>
</evidence>
<dbReference type="EMBL" id="LN713926">
    <property type="protein sequence ID" value="CEK42158.1"/>
    <property type="molecule type" value="Genomic_DNA"/>
</dbReference>
<protein>
    <recommendedName>
        <fullName evidence="3">TrbC/VIRB2 family protein</fullName>
    </recommendedName>
</protein>
<accession>A0A0G4E578</accession>
<feature type="transmembrane region" description="Helical" evidence="1">
    <location>
        <begin position="91"/>
        <end position="108"/>
    </location>
</feature>
<evidence type="ECO:0000313" key="2">
    <source>
        <dbReference type="EMBL" id="CEK42158.1"/>
    </source>
</evidence>
<feature type="transmembrane region" description="Helical" evidence="1">
    <location>
        <begin position="62"/>
        <end position="84"/>
    </location>
</feature>
<dbReference type="AlphaFoldDB" id="A0A0G4E578"/>
<evidence type="ECO:0008006" key="3">
    <source>
        <dbReference type="Google" id="ProtNLM"/>
    </source>
</evidence>
<keyword evidence="1" id="KW-1133">Transmembrane helix</keyword>
<name>A0A0G4E578_PSEFS</name>
<keyword evidence="2" id="KW-0614">Plasmid</keyword>
<reference evidence="2" key="1">
    <citation type="submission" date="2014-12" db="EMBL/GenBank/DDBJ databases">
        <authorList>
            <person name="Hall J."/>
        </authorList>
    </citation>
    <scope>NUCLEOTIDE SEQUENCE [LARGE SCALE GENOMIC DNA]</scope>
    <source>
        <strain evidence="2">SBW25</strain>
        <plasmid evidence="2">pQBR57</plasmid>
    </source>
</reference>
<geneLocation type="plasmid" evidence="2">
    <name>pQBR57</name>
</geneLocation>
<dbReference type="RefSeq" id="WP_192963350.1">
    <property type="nucleotide sequence ID" value="NZ_LN713926.1"/>
</dbReference>
<reference evidence="2" key="2">
    <citation type="submission" date="2015-06" db="EMBL/GenBank/DDBJ databases">
        <title>Environmentally co-occuring mercury resistance plasmids are genetically and phenotypically diverse and confer variable context-dependent fitness effects.</title>
        <authorList>
            <person name="Hall J.P.J."/>
            <person name="Harrison E."/>
            <person name="Lilley A.K."/>
            <person name="Paterson S."/>
            <person name="Spiers A.J."/>
            <person name="Brockhurst M.A."/>
        </authorList>
    </citation>
    <scope>NUCLEOTIDE SEQUENCE [LARGE SCALE GENOMIC DNA]</scope>
    <source>
        <strain evidence="2">SBW25</strain>
        <plasmid evidence="2">pQBR57</plasmid>
    </source>
</reference>
<proteinExistence type="predicted"/>
<feature type="transmembrane region" description="Helical" evidence="1">
    <location>
        <begin position="20"/>
        <end position="42"/>
    </location>
</feature>